<dbReference type="EMBL" id="JAACJN010000019">
    <property type="protein sequence ID" value="KAF5389900.1"/>
    <property type="molecule type" value="Genomic_DNA"/>
</dbReference>
<accession>A0A8H5MCZ7</accession>
<dbReference type="Pfam" id="PF20398">
    <property type="entry name" value="DUF6691"/>
    <property type="match status" value="1"/>
</dbReference>
<evidence type="ECO:0000256" key="2">
    <source>
        <dbReference type="ARBA" id="ARBA00022448"/>
    </source>
</evidence>
<gene>
    <name evidence="9" type="ORF">D9757_003719</name>
</gene>
<feature type="transmembrane region" description="Helical" evidence="8">
    <location>
        <begin position="135"/>
        <end position="153"/>
    </location>
</feature>
<proteinExistence type="predicted"/>
<feature type="transmembrane region" description="Helical" evidence="8">
    <location>
        <begin position="251"/>
        <end position="270"/>
    </location>
</feature>
<reference evidence="9 10" key="1">
    <citation type="journal article" date="2020" name="ISME J.">
        <title>Uncovering the hidden diversity of litter-decomposition mechanisms in mushroom-forming fungi.</title>
        <authorList>
            <person name="Floudas D."/>
            <person name="Bentzer J."/>
            <person name="Ahren D."/>
            <person name="Johansson T."/>
            <person name="Persson P."/>
            <person name="Tunlid A."/>
        </authorList>
    </citation>
    <scope>NUCLEOTIDE SEQUENCE [LARGE SCALE GENOMIC DNA]</scope>
    <source>
        <strain evidence="9 10">CBS 406.79</strain>
    </source>
</reference>
<dbReference type="InterPro" id="IPR046513">
    <property type="entry name" value="DUF6691"/>
</dbReference>
<dbReference type="InterPro" id="IPR007272">
    <property type="entry name" value="Sulf_transp_TsuA/YedE"/>
</dbReference>
<feature type="transmembrane region" description="Helical" evidence="8">
    <location>
        <begin position="211"/>
        <end position="231"/>
    </location>
</feature>
<sequence length="347" mass="35938">MSTPTPLASSIGGIGLALPVHSLALLNGSVFGISGSSNYRISIPSSSRTGTGNARKGFVHRAAKGNYEALVATLGLISGGMIVGAIEGTGPASDSVPLFNLIFSGYLVGLGTKLSNGCTSGHMLAGLSRLSSRSFAATSTFFVTAVLTARALHSRTFSPIGIPDWSLSSTDKILIGAQLIPQLVSVLLYAHASMATMNTRTSSPPRPVARLAALLSTTVAFALALRSSNMTDPKKVLSFLLLPVDSAFDPSLAFLAIGALPLGIVLYHFFRGSERPALGGAWNIPKPGQVDTKLLIGSTIFGLGWGTSGFCPGPVLVNFGRAVVHGREVLPWLFWLCAFIAGGLGVN</sequence>
<protein>
    <recommendedName>
        <fullName evidence="11">YeeE/YedE family protein</fullName>
    </recommendedName>
</protein>
<evidence type="ECO:0000256" key="1">
    <source>
        <dbReference type="ARBA" id="ARBA00004429"/>
    </source>
</evidence>
<dbReference type="Proteomes" id="UP000518752">
    <property type="component" value="Unassembled WGS sequence"/>
</dbReference>
<keyword evidence="5 8" id="KW-0812">Transmembrane</keyword>
<dbReference type="GO" id="GO:0005886">
    <property type="term" value="C:plasma membrane"/>
    <property type="evidence" value="ECO:0007669"/>
    <property type="project" value="UniProtKB-SubCell"/>
</dbReference>
<evidence type="ECO:0000256" key="4">
    <source>
        <dbReference type="ARBA" id="ARBA00022519"/>
    </source>
</evidence>
<evidence type="ECO:0008006" key="11">
    <source>
        <dbReference type="Google" id="ProtNLM"/>
    </source>
</evidence>
<keyword evidence="7 8" id="KW-0472">Membrane</keyword>
<feature type="transmembrane region" description="Helical" evidence="8">
    <location>
        <begin position="329"/>
        <end position="346"/>
    </location>
</feature>
<keyword evidence="4" id="KW-0997">Cell inner membrane</keyword>
<feature type="transmembrane region" description="Helical" evidence="8">
    <location>
        <begin position="98"/>
        <end position="114"/>
    </location>
</feature>
<keyword evidence="3" id="KW-1003">Cell membrane</keyword>
<dbReference type="PANTHER" id="PTHR30574">
    <property type="entry name" value="INNER MEMBRANE PROTEIN YEDE"/>
    <property type="match status" value="1"/>
</dbReference>
<keyword evidence="10" id="KW-1185">Reference proteome</keyword>
<keyword evidence="6 8" id="KW-1133">Transmembrane helix</keyword>
<evidence type="ECO:0000256" key="5">
    <source>
        <dbReference type="ARBA" id="ARBA00022692"/>
    </source>
</evidence>
<dbReference type="Pfam" id="PF04143">
    <property type="entry name" value="Sulf_transp"/>
    <property type="match status" value="1"/>
</dbReference>
<evidence type="ECO:0000313" key="9">
    <source>
        <dbReference type="EMBL" id="KAF5389900.1"/>
    </source>
</evidence>
<evidence type="ECO:0000256" key="3">
    <source>
        <dbReference type="ARBA" id="ARBA00022475"/>
    </source>
</evidence>
<name>A0A8H5MCZ7_9AGAR</name>
<evidence type="ECO:0000256" key="8">
    <source>
        <dbReference type="SAM" id="Phobius"/>
    </source>
</evidence>
<feature type="transmembrane region" description="Helical" evidence="8">
    <location>
        <begin position="294"/>
        <end position="317"/>
    </location>
</feature>
<evidence type="ECO:0000256" key="7">
    <source>
        <dbReference type="ARBA" id="ARBA00023136"/>
    </source>
</evidence>
<dbReference type="AlphaFoldDB" id="A0A8H5MCZ7"/>
<organism evidence="9 10">
    <name type="scientific">Collybiopsis confluens</name>
    <dbReference type="NCBI Taxonomy" id="2823264"/>
    <lineage>
        <taxon>Eukaryota</taxon>
        <taxon>Fungi</taxon>
        <taxon>Dikarya</taxon>
        <taxon>Basidiomycota</taxon>
        <taxon>Agaricomycotina</taxon>
        <taxon>Agaricomycetes</taxon>
        <taxon>Agaricomycetidae</taxon>
        <taxon>Agaricales</taxon>
        <taxon>Marasmiineae</taxon>
        <taxon>Omphalotaceae</taxon>
        <taxon>Collybiopsis</taxon>
    </lineage>
</organism>
<feature type="transmembrane region" description="Helical" evidence="8">
    <location>
        <begin position="173"/>
        <end position="190"/>
    </location>
</feature>
<comment type="caution">
    <text evidence="9">The sequence shown here is derived from an EMBL/GenBank/DDBJ whole genome shotgun (WGS) entry which is preliminary data.</text>
</comment>
<feature type="transmembrane region" description="Helical" evidence="8">
    <location>
        <begin position="65"/>
        <end position="86"/>
    </location>
</feature>
<comment type="subcellular location">
    <subcellularLocation>
        <location evidence="1">Cell inner membrane</location>
        <topology evidence="1">Multi-pass membrane protein</topology>
    </subcellularLocation>
</comment>
<evidence type="ECO:0000313" key="10">
    <source>
        <dbReference type="Proteomes" id="UP000518752"/>
    </source>
</evidence>
<keyword evidence="2" id="KW-0813">Transport</keyword>
<evidence type="ECO:0000256" key="6">
    <source>
        <dbReference type="ARBA" id="ARBA00022989"/>
    </source>
</evidence>
<dbReference type="PANTHER" id="PTHR30574:SF1">
    <property type="entry name" value="SULPHUR TRANSPORT DOMAIN-CONTAINING PROTEIN"/>
    <property type="match status" value="1"/>
</dbReference>
<dbReference type="OrthoDB" id="10254418at2759"/>